<reference evidence="2 4" key="1">
    <citation type="journal article" date="2011" name="Nature">
        <title>The Medicago genome provides insight into the evolution of rhizobial symbioses.</title>
        <authorList>
            <person name="Young N.D."/>
            <person name="Debelle F."/>
            <person name="Oldroyd G.E."/>
            <person name="Geurts R."/>
            <person name="Cannon S.B."/>
            <person name="Udvardi M.K."/>
            <person name="Benedito V.A."/>
            <person name="Mayer K.F."/>
            <person name="Gouzy J."/>
            <person name="Schoof H."/>
            <person name="Van de Peer Y."/>
            <person name="Proost S."/>
            <person name="Cook D.R."/>
            <person name="Meyers B.C."/>
            <person name="Spannagl M."/>
            <person name="Cheung F."/>
            <person name="De Mita S."/>
            <person name="Krishnakumar V."/>
            <person name="Gundlach H."/>
            <person name="Zhou S."/>
            <person name="Mudge J."/>
            <person name="Bharti A.K."/>
            <person name="Murray J.D."/>
            <person name="Naoumkina M.A."/>
            <person name="Rosen B."/>
            <person name="Silverstein K.A."/>
            <person name="Tang H."/>
            <person name="Rombauts S."/>
            <person name="Zhao P.X."/>
            <person name="Zhou P."/>
            <person name="Barbe V."/>
            <person name="Bardou P."/>
            <person name="Bechner M."/>
            <person name="Bellec A."/>
            <person name="Berger A."/>
            <person name="Berges H."/>
            <person name="Bidwell S."/>
            <person name="Bisseling T."/>
            <person name="Choisne N."/>
            <person name="Couloux A."/>
            <person name="Denny R."/>
            <person name="Deshpande S."/>
            <person name="Dai X."/>
            <person name="Doyle J.J."/>
            <person name="Dudez A.M."/>
            <person name="Farmer A.D."/>
            <person name="Fouteau S."/>
            <person name="Franken C."/>
            <person name="Gibelin C."/>
            <person name="Gish J."/>
            <person name="Goldstein S."/>
            <person name="Gonzalez A.J."/>
            <person name="Green P.J."/>
            <person name="Hallab A."/>
            <person name="Hartog M."/>
            <person name="Hua A."/>
            <person name="Humphray S.J."/>
            <person name="Jeong D.H."/>
            <person name="Jing Y."/>
            <person name="Jocker A."/>
            <person name="Kenton S.M."/>
            <person name="Kim D.J."/>
            <person name="Klee K."/>
            <person name="Lai H."/>
            <person name="Lang C."/>
            <person name="Lin S."/>
            <person name="Macmil S.L."/>
            <person name="Magdelenat G."/>
            <person name="Matthews L."/>
            <person name="McCorrison J."/>
            <person name="Monaghan E.L."/>
            <person name="Mun J.H."/>
            <person name="Najar F.Z."/>
            <person name="Nicholson C."/>
            <person name="Noirot C."/>
            <person name="O'Bleness M."/>
            <person name="Paule C.R."/>
            <person name="Poulain J."/>
            <person name="Prion F."/>
            <person name="Qin B."/>
            <person name="Qu C."/>
            <person name="Retzel E.F."/>
            <person name="Riddle C."/>
            <person name="Sallet E."/>
            <person name="Samain S."/>
            <person name="Samson N."/>
            <person name="Sanders I."/>
            <person name="Saurat O."/>
            <person name="Scarpelli C."/>
            <person name="Schiex T."/>
            <person name="Segurens B."/>
            <person name="Severin A.J."/>
            <person name="Sherrier D.J."/>
            <person name="Shi R."/>
            <person name="Sims S."/>
            <person name="Singer S.R."/>
            <person name="Sinharoy S."/>
            <person name="Sterck L."/>
            <person name="Viollet A."/>
            <person name="Wang B.B."/>
            <person name="Wang K."/>
            <person name="Wang M."/>
            <person name="Wang X."/>
            <person name="Warfsmann J."/>
            <person name="Weissenbach J."/>
            <person name="White D.D."/>
            <person name="White J.D."/>
            <person name="Wiley G.B."/>
            <person name="Wincker P."/>
            <person name="Xing Y."/>
            <person name="Yang L."/>
            <person name="Yao Z."/>
            <person name="Ying F."/>
            <person name="Zhai J."/>
            <person name="Zhou L."/>
            <person name="Zuber A."/>
            <person name="Denarie J."/>
            <person name="Dixon R.A."/>
            <person name="May G.D."/>
            <person name="Schwartz D.C."/>
            <person name="Rogers J."/>
            <person name="Quetier F."/>
            <person name="Town C.D."/>
            <person name="Roe B.A."/>
        </authorList>
    </citation>
    <scope>NUCLEOTIDE SEQUENCE [LARGE SCALE GENOMIC DNA]</scope>
    <source>
        <strain evidence="2">A17</strain>
        <strain evidence="3 4">cv. Jemalong A17</strain>
    </source>
</reference>
<dbReference type="EMBL" id="CM001219">
    <property type="protein sequence ID" value="AES68839.2"/>
    <property type="molecule type" value="Genomic_DNA"/>
</dbReference>
<evidence type="ECO:0000256" key="1">
    <source>
        <dbReference type="SAM" id="MobiDB-lite"/>
    </source>
</evidence>
<dbReference type="PANTHER" id="PTHR34680">
    <property type="entry name" value="EXPRESSED PROTEIN"/>
    <property type="match status" value="1"/>
</dbReference>
<evidence type="ECO:0000313" key="2">
    <source>
        <dbReference type="EMBL" id="AES68839.2"/>
    </source>
</evidence>
<evidence type="ECO:0000313" key="4">
    <source>
        <dbReference type="Proteomes" id="UP000002051"/>
    </source>
</evidence>
<dbReference type="PANTHER" id="PTHR34680:SF3">
    <property type="entry name" value="EXPRESSED PROTEIN"/>
    <property type="match status" value="1"/>
</dbReference>
<dbReference type="AlphaFoldDB" id="G7IYS0"/>
<reference evidence="2 4" key="2">
    <citation type="journal article" date="2014" name="BMC Genomics">
        <title>An improved genome release (version Mt4.0) for the model legume Medicago truncatula.</title>
        <authorList>
            <person name="Tang H."/>
            <person name="Krishnakumar V."/>
            <person name="Bidwell S."/>
            <person name="Rosen B."/>
            <person name="Chan A."/>
            <person name="Zhou S."/>
            <person name="Gentzbittel L."/>
            <person name="Childs K.L."/>
            <person name="Yandell M."/>
            <person name="Gundlach H."/>
            <person name="Mayer K.F."/>
            <person name="Schwartz D.C."/>
            <person name="Town C.D."/>
        </authorList>
    </citation>
    <scope>GENOME REANNOTATION</scope>
    <source>
        <strain evidence="3 4">cv. Jemalong A17</strain>
    </source>
</reference>
<feature type="compositionally biased region" description="Basic and acidic residues" evidence="1">
    <location>
        <begin position="225"/>
        <end position="235"/>
    </location>
</feature>
<dbReference type="HOGENOM" id="CLU_085876_0_0_1"/>
<dbReference type="ExpressionAtlas" id="G7IYS0">
    <property type="expression patterns" value="differential"/>
</dbReference>
<organism evidence="2 4">
    <name type="scientific">Medicago truncatula</name>
    <name type="common">Barrel medic</name>
    <name type="synonym">Medicago tribuloides</name>
    <dbReference type="NCBI Taxonomy" id="3880"/>
    <lineage>
        <taxon>Eukaryota</taxon>
        <taxon>Viridiplantae</taxon>
        <taxon>Streptophyta</taxon>
        <taxon>Embryophyta</taxon>
        <taxon>Tracheophyta</taxon>
        <taxon>Spermatophyta</taxon>
        <taxon>Magnoliopsida</taxon>
        <taxon>eudicotyledons</taxon>
        <taxon>Gunneridae</taxon>
        <taxon>Pentapetalae</taxon>
        <taxon>rosids</taxon>
        <taxon>fabids</taxon>
        <taxon>Fabales</taxon>
        <taxon>Fabaceae</taxon>
        <taxon>Papilionoideae</taxon>
        <taxon>50 kb inversion clade</taxon>
        <taxon>NPAAA clade</taxon>
        <taxon>Hologalegina</taxon>
        <taxon>IRL clade</taxon>
        <taxon>Trifolieae</taxon>
        <taxon>Medicago</taxon>
    </lineage>
</organism>
<dbReference type="KEGG" id="mtr:11428507"/>
<dbReference type="EnsemblPlants" id="AES68839">
    <property type="protein sequence ID" value="AES68839"/>
    <property type="gene ID" value="MTR_3g015950"/>
</dbReference>
<sequence>MRIRKAAKISPLLFTCSSSLLQNDSLPVEPFQMHVCQLNQSPWDAIPFHFDKSSIQFEDSLAALDESVASMMETDIVDIDNKTVIENSSIMAIDNNQQCDGNKKVVNNNGGCNKGLKRNSNGGGDIEAPRRGRGRPKKVKADSASGSNNNEFYFYSGFGPPRGKRRGDKNDGEDNKSVVALGSSSHDVKVNVGVDVVPCSEGLNYFEDYEDEYDDDNGKRRMRKPVKERSLKSLM</sequence>
<protein>
    <submittedName>
        <fullName evidence="2 3">Uncharacterized protein</fullName>
    </submittedName>
</protein>
<evidence type="ECO:0000313" key="3">
    <source>
        <dbReference type="EnsemblPlants" id="AES68839"/>
    </source>
</evidence>
<accession>G7IYS0</accession>
<proteinExistence type="predicted"/>
<dbReference type="PaxDb" id="3880-AES68839"/>
<gene>
    <name evidence="3" type="primary">11428507</name>
    <name evidence="2" type="ordered locus">MTR_3g015950</name>
</gene>
<accession>A0A0C3VBU5</accession>
<feature type="region of interest" description="Disordered" evidence="1">
    <location>
        <begin position="210"/>
        <end position="235"/>
    </location>
</feature>
<dbReference type="STRING" id="3880.G7IYS0"/>
<dbReference type="OrthoDB" id="1927437at2759"/>
<reference evidence="3" key="3">
    <citation type="submission" date="2015-04" db="UniProtKB">
        <authorList>
            <consortium name="EnsemblPlants"/>
        </authorList>
    </citation>
    <scope>IDENTIFICATION</scope>
    <source>
        <strain evidence="3">cv. Jemalong A17</strain>
    </source>
</reference>
<dbReference type="Proteomes" id="UP000002051">
    <property type="component" value="Chromosome 3"/>
</dbReference>
<keyword evidence="4" id="KW-1185">Reference proteome</keyword>
<feature type="region of interest" description="Disordered" evidence="1">
    <location>
        <begin position="110"/>
        <end position="177"/>
    </location>
</feature>
<name>G7IYS0_MEDTR</name>